<dbReference type="GO" id="GO:0016579">
    <property type="term" value="P:protein deubiquitination"/>
    <property type="evidence" value="ECO:0007669"/>
    <property type="project" value="InterPro"/>
</dbReference>
<feature type="compositionally biased region" description="Polar residues" evidence="4">
    <location>
        <begin position="683"/>
        <end position="731"/>
    </location>
</feature>
<feature type="compositionally biased region" description="Low complexity" evidence="4">
    <location>
        <begin position="917"/>
        <end position="928"/>
    </location>
</feature>
<reference evidence="6" key="2">
    <citation type="submission" date="2021-01" db="UniProtKB">
        <authorList>
            <consortium name="EnsemblMetazoa"/>
        </authorList>
    </citation>
    <scope>IDENTIFICATION</scope>
</reference>
<evidence type="ECO:0000256" key="2">
    <source>
        <dbReference type="ARBA" id="ARBA00022786"/>
    </source>
</evidence>
<feature type="compositionally biased region" description="Polar residues" evidence="4">
    <location>
        <begin position="834"/>
        <end position="843"/>
    </location>
</feature>
<dbReference type="SUPFAM" id="SSF54001">
    <property type="entry name" value="Cysteine proteinases"/>
    <property type="match status" value="1"/>
</dbReference>
<dbReference type="RefSeq" id="XP_030835359.1">
    <property type="nucleotide sequence ID" value="XM_030979499.1"/>
</dbReference>
<dbReference type="KEGG" id="spu:575657"/>
<dbReference type="Pfam" id="PF00443">
    <property type="entry name" value="UCH"/>
    <property type="match status" value="1"/>
</dbReference>
<evidence type="ECO:0000256" key="1">
    <source>
        <dbReference type="ARBA" id="ARBA00009085"/>
    </source>
</evidence>
<protein>
    <recommendedName>
        <fullName evidence="5">USP domain-containing protein</fullName>
    </recommendedName>
</protein>
<comment type="similarity">
    <text evidence="1">Belongs to the peptidase C19 family.</text>
</comment>
<dbReference type="InterPro" id="IPR052398">
    <property type="entry name" value="Ubiquitin_hydrolase_53/54"/>
</dbReference>
<evidence type="ECO:0000259" key="5">
    <source>
        <dbReference type="PROSITE" id="PS50235"/>
    </source>
</evidence>
<dbReference type="InterPro" id="IPR038765">
    <property type="entry name" value="Papain-like_cys_pep_sf"/>
</dbReference>
<evidence type="ECO:0000313" key="6">
    <source>
        <dbReference type="EnsemblMetazoa" id="XP_030835359"/>
    </source>
</evidence>
<dbReference type="PROSITE" id="PS50235">
    <property type="entry name" value="USP_3"/>
    <property type="match status" value="1"/>
</dbReference>
<feature type="domain" description="USP" evidence="5">
    <location>
        <begin position="35"/>
        <end position="357"/>
    </location>
</feature>
<feature type="region of interest" description="Disordered" evidence="4">
    <location>
        <begin position="527"/>
        <end position="616"/>
    </location>
</feature>
<dbReference type="Gene3D" id="3.90.70.10">
    <property type="entry name" value="Cysteine proteinases"/>
    <property type="match status" value="1"/>
</dbReference>
<sequence>MAAWVKENFNRVRPRSQSSRNIFKPGNTTSVIFSKGLLNAPGDNNCFLNSAVQVLWHLDVFRRSFREMHGHACMGTSCIFCALKALFIQLQHSEETALPADALRKALATAFKDQLRFQLGCMDDAAECFENILVRIHFHLAHNIKEDLCDAKHCIPHRKFAMTLIEHSICKCGATSEPFPFTQMVHYVSSTTLCTEASRMRKDRIWPNTDHFGVLLRKAGAIGDVRKCPSSCGKNIHIRRILMNCPDVVSIGLIWDSDKPDIDHITDVICNLGTTIQLRELFDDTVDDRAKANSLFLVGLVTYYGRHYTTFFYNTNLRYWVYFDDAVVKQVGHNWSDVVDRCRRGHFQPLLLLYAYPDGKAVSTVTAPKRITMLKGYDKDDKENGGPLVHPNKPEESLLLKVLTEPEEPIPIHHYHGNSNSSTMSGQSASSNDSQNTLVYQPVGTVPEFQATSEIRTPPKGESSRDSRRNEANWTIGNDGSVANATRASWIPNSIVEIGHDALNYVPMKKPGEGSYAISQFALQGHDEAADRGTGSKTMPRVQNGGNQTERPSSAKDLSYGQRIQPMSPQQSRRPSSAQSKISRQSVRQVSSSVVSTNDSASQRTDTGSQGGAMYNAKTGMITGHKEAQSPQHVPQPSLTFEPYGNFATEVEREPIAQRNRQLNIKPLQEFSVRQGPQDAAMNPTNVLASNQQPPKTNVVRQGSWNNGSSGQHSGDLIQRTSSVQRASSLTIKPLDRYQDSHSSNPDLKSDANHSTGLNSNTSYTSSNGGQFPKYSSVPDLQRQMNPHDDIPGKQFSRTNPPAGGSRSLKRSPSLDQPVSAGGILDTAIRNREPTATQNQNQQRDGRHIPLMRSSSVTQNPEDKQARAKYNIQNKFLTLPGKKQANQFRPSSKQSLMSSSGGIGYSSAPQRDMTYHQSSSTENSSQGTSHHEGLTMRQTPEVHVSKGLDIDSIASRDSGYRSRDRSSASSGSVYSLDGHASDVPPPSVTASVSSNSHDKDISKYGHVHQVFDKNQPSPMHHQTSYGGDAQRPQTPTRQPGQQFTPSAADKSDRRTQGSEDVVIEFMQGVEEQLLSSKKAEEEGDLAIALGLCTAAASTLKIALRQDGLKDQTKLFLQTKYNTTVLKSRGLHRRLTLLRRSEGDRNIHNKLTPPAPPKPDYSRGQPIVRRDSREEIQRQEQDSMQQIALLKKRVEDLSSVQDTSRLYGQKSSTEQTDSSRSGYQPRQYQSVPSSPSLQRTRTGGNQTIQYGSATSMTSGAPVGHGHSRVQHDPSNGQGRVTQGHGVPQGSSLGPSGHQTSAPPVHKDWTQSQVGYTSGYATVGRSSTPLGFTSTSRPAEVSSSRYRSQTPTPYLGSTKPSSGYAGHHIHTTGNRNNNAITQQNGRDSARVYQNTASETQQRNYNQDWVQREQPRHGLGKLTMSDTTTFIKYNSAVPKQRGVNGSSAYPERDNGDNLIDLL</sequence>
<dbReference type="InterPro" id="IPR028889">
    <property type="entry name" value="USP"/>
</dbReference>
<feature type="compositionally biased region" description="Polar residues" evidence="4">
    <location>
        <begin position="1197"/>
        <end position="1257"/>
    </location>
</feature>
<feature type="compositionally biased region" description="Polar residues" evidence="4">
    <location>
        <begin position="1287"/>
        <end position="1300"/>
    </location>
</feature>
<feature type="region of interest" description="Disordered" evidence="4">
    <location>
        <begin position="1137"/>
        <end position="1164"/>
    </location>
</feature>
<keyword evidence="7" id="KW-1185">Reference proteome</keyword>
<feature type="region of interest" description="Disordered" evidence="4">
    <location>
        <begin position="1197"/>
        <end position="1307"/>
    </location>
</feature>
<evidence type="ECO:0000313" key="7">
    <source>
        <dbReference type="Proteomes" id="UP000007110"/>
    </source>
</evidence>
<feature type="compositionally biased region" description="Low complexity" evidence="4">
    <location>
        <begin position="1030"/>
        <end position="1045"/>
    </location>
</feature>
<dbReference type="GeneID" id="575657"/>
<feature type="compositionally biased region" description="Low complexity" evidence="4">
    <location>
        <begin position="755"/>
        <end position="770"/>
    </location>
</feature>
<dbReference type="InterPro" id="IPR001394">
    <property type="entry name" value="Peptidase_C19_UCH"/>
</dbReference>
<feature type="region of interest" description="Disordered" evidence="4">
    <location>
        <begin position="877"/>
        <end position="1057"/>
    </location>
</feature>
<feature type="compositionally biased region" description="Basic and acidic residues" evidence="4">
    <location>
        <begin position="457"/>
        <end position="471"/>
    </location>
</feature>
<feature type="compositionally biased region" description="Low complexity" evidence="4">
    <location>
        <begin position="562"/>
        <end position="596"/>
    </location>
</feature>
<dbReference type="PANTHER" id="PTHR22975:SF9">
    <property type="entry name" value="ECHINUS SPLICE FORM 3"/>
    <property type="match status" value="1"/>
</dbReference>
<dbReference type="FunFam" id="3.90.70.10:FF:000041">
    <property type="entry name" value="Inactive ubiquitin carboxyl-terminal hydrolase 53"/>
    <property type="match status" value="1"/>
</dbReference>
<feature type="region of interest" description="Disordered" evidence="4">
    <location>
        <begin position="413"/>
        <end position="480"/>
    </location>
</feature>
<feature type="compositionally biased region" description="Polar residues" evidence="4">
    <location>
        <begin position="1012"/>
        <end position="1025"/>
    </location>
</feature>
<dbReference type="CDD" id="cd02257">
    <property type="entry name" value="Peptidase_C19"/>
    <property type="match status" value="1"/>
</dbReference>
<dbReference type="InParanoid" id="A0A7M7NE80"/>
<keyword evidence="3" id="KW-0378">Hydrolase</keyword>
<dbReference type="EnsemblMetazoa" id="XM_030979499">
    <property type="protein sequence ID" value="XP_030835359"/>
    <property type="gene ID" value="LOC575657"/>
</dbReference>
<feature type="compositionally biased region" description="Polar residues" evidence="4">
    <location>
        <begin position="597"/>
        <end position="608"/>
    </location>
</feature>
<accession>A0A7M7NE80</accession>
<feature type="compositionally biased region" description="Polar residues" evidence="4">
    <location>
        <begin position="417"/>
        <end position="439"/>
    </location>
</feature>
<name>A0A7M7NE80_STRPU</name>
<feature type="region of interest" description="Disordered" evidence="4">
    <location>
        <begin position="1436"/>
        <end position="1459"/>
    </location>
</feature>
<dbReference type="GO" id="GO:0004843">
    <property type="term" value="F:cysteine-type deubiquitinase activity"/>
    <property type="evidence" value="ECO:0007669"/>
    <property type="project" value="InterPro"/>
</dbReference>
<feature type="compositionally biased region" description="Low complexity" evidence="4">
    <location>
        <begin position="891"/>
        <end position="900"/>
    </location>
</feature>
<evidence type="ECO:0000256" key="4">
    <source>
        <dbReference type="SAM" id="MobiDB-lite"/>
    </source>
</evidence>
<dbReference type="OrthoDB" id="205782at2759"/>
<proteinExistence type="inferred from homology"/>
<dbReference type="Proteomes" id="UP000007110">
    <property type="component" value="Unassembled WGS sequence"/>
</dbReference>
<feature type="region of interest" description="Disordered" evidence="4">
    <location>
        <begin position="678"/>
        <end position="865"/>
    </location>
</feature>
<keyword evidence="2" id="KW-0833">Ubl conjugation pathway</keyword>
<organism evidence="6 7">
    <name type="scientific">Strongylocentrotus purpuratus</name>
    <name type="common">Purple sea urchin</name>
    <dbReference type="NCBI Taxonomy" id="7668"/>
    <lineage>
        <taxon>Eukaryota</taxon>
        <taxon>Metazoa</taxon>
        <taxon>Echinodermata</taxon>
        <taxon>Eleutherozoa</taxon>
        <taxon>Echinozoa</taxon>
        <taxon>Echinoidea</taxon>
        <taxon>Euechinoidea</taxon>
        <taxon>Echinacea</taxon>
        <taxon>Camarodonta</taxon>
        <taxon>Echinidea</taxon>
        <taxon>Strongylocentrotidae</taxon>
        <taxon>Strongylocentrotus</taxon>
    </lineage>
</organism>
<evidence type="ECO:0000256" key="3">
    <source>
        <dbReference type="ARBA" id="ARBA00022801"/>
    </source>
</evidence>
<feature type="compositionally biased region" description="Polar residues" evidence="4">
    <location>
        <begin position="1321"/>
        <end position="1350"/>
    </location>
</feature>
<reference evidence="7" key="1">
    <citation type="submission" date="2015-02" db="EMBL/GenBank/DDBJ databases">
        <title>Genome sequencing for Strongylocentrotus purpuratus.</title>
        <authorList>
            <person name="Murali S."/>
            <person name="Liu Y."/>
            <person name="Vee V."/>
            <person name="English A."/>
            <person name="Wang M."/>
            <person name="Skinner E."/>
            <person name="Han Y."/>
            <person name="Muzny D.M."/>
            <person name="Worley K.C."/>
            <person name="Gibbs R.A."/>
        </authorList>
    </citation>
    <scope>NUCLEOTIDE SEQUENCE</scope>
</reference>
<dbReference type="PANTHER" id="PTHR22975">
    <property type="entry name" value="UBIQUITIN SPECIFIC PROTEINASE"/>
    <property type="match status" value="1"/>
</dbReference>
<feature type="region of interest" description="Disordered" evidence="4">
    <location>
        <begin position="1321"/>
        <end position="1377"/>
    </location>
</feature>